<organism evidence="1 2">
    <name type="scientific">Gossypium raimondii</name>
    <name type="common">Peruvian cotton</name>
    <name type="synonym">Gossypium klotzschianum subsp. raimondii</name>
    <dbReference type="NCBI Taxonomy" id="29730"/>
    <lineage>
        <taxon>Eukaryota</taxon>
        <taxon>Viridiplantae</taxon>
        <taxon>Streptophyta</taxon>
        <taxon>Embryophyta</taxon>
        <taxon>Tracheophyta</taxon>
        <taxon>Spermatophyta</taxon>
        <taxon>Magnoliopsida</taxon>
        <taxon>eudicotyledons</taxon>
        <taxon>Gunneridae</taxon>
        <taxon>Pentapetalae</taxon>
        <taxon>rosids</taxon>
        <taxon>malvids</taxon>
        <taxon>Malvales</taxon>
        <taxon>Malvaceae</taxon>
        <taxon>Malvoideae</taxon>
        <taxon>Gossypium</taxon>
    </lineage>
</organism>
<protein>
    <submittedName>
        <fullName evidence="1">Uncharacterized protein</fullName>
    </submittedName>
</protein>
<evidence type="ECO:0000313" key="1">
    <source>
        <dbReference type="EMBL" id="MBA0580755.1"/>
    </source>
</evidence>
<dbReference type="Proteomes" id="UP000593578">
    <property type="component" value="Unassembled WGS sequence"/>
</dbReference>
<reference evidence="1 2" key="1">
    <citation type="journal article" date="2019" name="Genome Biol. Evol.">
        <title>Insights into the evolution of the New World diploid cottons (Gossypium, subgenus Houzingenia) based on genome sequencing.</title>
        <authorList>
            <person name="Grover C.E."/>
            <person name="Arick M.A. 2nd"/>
            <person name="Thrash A."/>
            <person name="Conover J.L."/>
            <person name="Sanders W.S."/>
            <person name="Peterson D.G."/>
            <person name="Frelichowski J.E."/>
            <person name="Scheffler J.A."/>
            <person name="Scheffler B.E."/>
            <person name="Wendel J.F."/>
        </authorList>
    </citation>
    <scope>NUCLEOTIDE SEQUENCE [LARGE SCALE GENOMIC DNA]</scope>
    <source>
        <strain evidence="1">8</strain>
        <tissue evidence="1">Leaf</tissue>
    </source>
</reference>
<proteinExistence type="predicted"/>
<comment type="caution">
    <text evidence="1">The sequence shown here is derived from an EMBL/GenBank/DDBJ whole genome shotgun (WGS) entry which is preliminary data.</text>
</comment>
<accession>A0A7J8NUQ5</accession>
<name>A0A7J8NUQ5_GOSRA</name>
<gene>
    <name evidence="1" type="ORF">Gorai_022960</name>
</gene>
<feature type="non-terminal residue" evidence="1">
    <location>
        <position position="88"/>
    </location>
</feature>
<dbReference type="EMBL" id="JABEZZ010000002">
    <property type="protein sequence ID" value="MBA0580755.1"/>
    <property type="molecule type" value="Genomic_DNA"/>
</dbReference>
<dbReference type="AlphaFoldDB" id="A0A7J8NUQ5"/>
<evidence type="ECO:0000313" key="2">
    <source>
        <dbReference type="Proteomes" id="UP000593578"/>
    </source>
</evidence>
<sequence length="88" mass="10445">MKCCISSQKVGVFFPHLMTSLCKIAEVLMEENEQFMRPTRSLIGDSMYTQYVELNQKQFINWNQRRKEKMDVLASLKRKGKMIPRREA</sequence>